<dbReference type="InterPro" id="IPR002678">
    <property type="entry name" value="DUF34/NIF3"/>
</dbReference>
<feature type="binding site" evidence="5">
    <location>
        <position position="335"/>
    </location>
    <ligand>
        <name>a divalent metal cation</name>
        <dbReference type="ChEBI" id="CHEBI:60240"/>
        <label>1</label>
    </ligand>
</feature>
<organism evidence="7 9">
    <name type="scientific">Heyndrickxia coagulans</name>
    <name type="common">Weizmannia coagulans</name>
    <dbReference type="NCBI Taxonomy" id="1398"/>
    <lineage>
        <taxon>Bacteria</taxon>
        <taxon>Bacillati</taxon>
        <taxon>Bacillota</taxon>
        <taxon>Bacilli</taxon>
        <taxon>Bacillales</taxon>
        <taxon>Bacillaceae</taxon>
        <taxon>Heyndrickxia</taxon>
    </lineage>
</organism>
<dbReference type="Proteomes" id="UP000032024">
    <property type="component" value="Chromosome"/>
</dbReference>
<evidence type="ECO:0000313" key="6">
    <source>
        <dbReference type="EMBL" id="AJO22579.1"/>
    </source>
</evidence>
<dbReference type="PATRIC" id="fig|1398.18.peg.1792"/>
<dbReference type="Pfam" id="PF01784">
    <property type="entry name" value="DUF34_NIF3"/>
    <property type="match status" value="1"/>
</dbReference>
<dbReference type="InterPro" id="IPR017221">
    <property type="entry name" value="DUF34/NIF3_bac"/>
</dbReference>
<keyword evidence="8" id="KW-1185">Reference proteome</keyword>
<reference evidence="6" key="1">
    <citation type="submission" date="2015-01" db="EMBL/GenBank/DDBJ databases">
        <title>Comparative genome analysis of Bacillus coagulans HM-08, Clostridium butyricum HM-68, Bacillus subtilis HM-66 and Bacillus licheniformis BL-09.</title>
        <authorList>
            <person name="Zhang H."/>
        </authorList>
    </citation>
    <scope>NUCLEOTIDE SEQUENCE [LARGE SCALE GENOMIC DNA]</scope>
    <source>
        <strain evidence="6">HM-08</strain>
    </source>
</reference>
<dbReference type="PANTHER" id="PTHR13799:SF14">
    <property type="entry name" value="GTP CYCLOHYDROLASE 1 TYPE 2 HOMOLOG"/>
    <property type="match status" value="1"/>
</dbReference>
<dbReference type="EMBL" id="LRPN01000033">
    <property type="protein sequence ID" value="KWZ84081.1"/>
    <property type="molecule type" value="Genomic_DNA"/>
</dbReference>
<dbReference type="PANTHER" id="PTHR13799">
    <property type="entry name" value="NGG1 INTERACTING FACTOR 3"/>
    <property type="match status" value="1"/>
</dbReference>
<accession>A0A0C5C7E6</accession>
<evidence type="ECO:0000256" key="2">
    <source>
        <dbReference type="ARBA" id="ARBA00022112"/>
    </source>
</evidence>
<feature type="binding site" evidence="5">
    <location>
        <position position="67"/>
    </location>
    <ligand>
        <name>a divalent metal cation</name>
        <dbReference type="ChEBI" id="CHEBI:60240"/>
        <label>1</label>
    </ligand>
</feature>
<dbReference type="RefSeq" id="WP_014097995.1">
    <property type="nucleotide sequence ID" value="NZ_CP010525.1"/>
</dbReference>
<evidence type="ECO:0000256" key="3">
    <source>
        <dbReference type="ARBA" id="ARBA00022723"/>
    </source>
</evidence>
<dbReference type="STRING" id="1398.AB434_3492"/>
<feature type="binding site" evidence="5">
    <location>
        <position position="68"/>
    </location>
    <ligand>
        <name>a divalent metal cation</name>
        <dbReference type="ChEBI" id="CHEBI:60240"/>
        <label>1</label>
    </ligand>
</feature>
<reference evidence="8" key="2">
    <citation type="submission" date="2015-01" db="EMBL/GenBank/DDBJ databases">
        <title>Comparative genome analysis of Bacillus coagulans HM-08, Clostridium butyricum HM-68, Bacillus subtilis HM-66 and Bacillus paralicheniformis BL-09.</title>
        <authorList>
            <person name="Zhang H."/>
        </authorList>
    </citation>
    <scope>NUCLEOTIDE SEQUENCE [LARGE SCALE GENOMIC DNA]</scope>
    <source>
        <strain evidence="8">HM-08</strain>
    </source>
</reference>
<proteinExistence type="inferred from homology"/>
<sequence length="372" mass="40764">MKHANGHDVIQLFEQFAPKKFAMDGDPVGLQIGQLNGPVKNVLVALDVLEDVVDEAIEKDVQLIIAHHPSVYRPLKNMATDTPQGRLIEKCIRHGIAVYAAHTNLDIAEGGVNDLLAEALGLRDTEVLSPLYEDKLRKLVVFVPVSHEEAVRTALGNAGAGAIGNYSHCSFSARGTGRFLPGEGTNPFLGEAGKLEAADETRIETIYPVSIEKQVLSAMLEAHPYEEVAYDIYRVLNEGRKYGLGRIGEIEREMALREFAEHVKKALEVPALRVVGNLDEKVKKVAVLGGDGNKYFAEAKKAGADVFVTGDFYYHNAHDALALGLNVVDPGHNVEKVMKKGVAAYMQKACREHQLDVRFIASEVNTDPFQFL</sequence>
<dbReference type="FunFam" id="3.40.1390.30:FF:000001">
    <property type="entry name" value="GTP cyclohydrolase 1 type 2"/>
    <property type="match status" value="1"/>
</dbReference>
<dbReference type="NCBIfam" id="TIGR00486">
    <property type="entry name" value="YbgI_SA1388"/>
    <property type="match status" value="1"/>
</dbReference>
<evidence type="ECO:0000256" key="5">
    <source>
        <dbReference type="PIRSR" id="PIRSR602678-1"/>
    </source>
</evidence>
<gene>
    <name evidence="7" type="ORF">HMPREF3213_01140</name>
    <name evidence="6" type="ORF">SB48_HM08orf02821</name>
</gene>
<dbReference type="Gene3D" id="3.40.1390.30">
    <property type="entry name" value="NIF3 (NGG1p interacting factor 3)-like"/>
    <property type="match status" value="1"/>
</dbReference>
<dbReference type="Proteomes" id="UP000070376">
    <property type="component" value="Unassembled WGS sequence"/>
</dbReference>
<dbReference type="EMBL" id="CP010525">
    <property type="protein sequence ID" value="AJO22579.1"/>
    <property type="molecule type" value="Genomic_DNA"/>
</dbReference>
<evidence type="ECO:0000256" key="4">
    <source>
        <dbReference type="PIRNR" id="PIRNR037489"/>
    </source>
</evidence>
<dbReference type="SUPFAM" id="SSF102705">
    <property type="entry name" value="NIF3 (NGG1p interacting factor 3)-like"/>
    <property type="match status" value="1"/>
</dbReference>
<dbReference type="GO" id="GO:0046872">
    <property type="term" value="F:metal ion binding"/>
    <property type="evidence" value="ECO:0007669"/>
    <property type="project" value="UniProtKB-UniRule"/>
</dbReference>
<dbReference type="GO" id="GO:0005737">
    <property type="term" value="C:cytoplasm"/>
    <property type="evidence" value="ECO:0007669"/>
    <property type="project" value="TreeGrafter"/>
</dbReference>
<dbReference type="PIRSF" id="PIRSF037489">
    <property type="entry name" value="UCP037489_NIF3_YqfO"/>
    <property type="match status" value="1"/>
</dbReference>
<evidence type="ECO:0000313" key="7">
    <source>
        <dbReference type="EMBL" id="KWZ84081.1"/>
    </source>
</evidence>
<evidence type="ECO:0000313" key="9">
    <source>
        <dbReference type="Proteomes" id="UP000070376"/>
    </source>
</evidence>
<dbReference type="InterPro" id="IPR015867">
    <property type="entry name" value="N-reg_PII/ATP_PRibTrfase_C"/>
</dbReference>
<keyword evidence="3 4" id="KW-0479">Metal-binding</keyword>
<evidence type="ECO:0000313" key="8">
    <source>
        <dbReference type="Proteomes" id="UP000032024"/>
    </source>
</evidence>
<name>A0A0C5C7E6_HEYCO</name>
<dbReference type="FunFam" id="3.30.70.120:FF:000006">
    <property type="entry name" value="GTP cyclohydrolase 1 type 2 homolog"/>
    <property type="match status" value="1"/>
</dbReference>
<dbReference type="InterPro" id="IPR036069">
    <property type="entry name" value="DUF34/NIF3_sf"/>
</dbReference>
<dbReference type="Gene3D" id="3.30.70.120">
    <property type="match status" value="1"/>
</dbReference>
<reference evidence="7" key="3">
    <citation type="submission" date="2016-01" db="EMBL/GenBank/DDBJ databases">
        <authorList>
            <person name="Oliw E.H."/>
        </authorList>
    </citation>
    <scope>NUCLEOTIDE SEQUENCE [LARGE SCALE GENOMIC DNA]</scope>
    <source>
        <strain evidence="7">GED7749B</strain>
    </source>
</reference>
<feature type="binding site" evidence="5">
    <location>
        <position position="106"/>
    </location>
    <ligand>
        <name>a divalent metal cation</name>
        <dbReference type="ChEBI" id="CHEBI:60240"/>
        <label>1</label>
    </ligand>
</feature>
<feature type="binding site" evidence="5">
    <location>
        <position position="332"/>
    </location>
    <ligand>
        <name>a divalent metal cation</name>
        <dbReference type="ChEBI" id="CHEBI:60240"/>
        <label>1</label>
    </ligand>
</feature>
<comment type="similarity">
    <text evidence="1 4">Belongs to the GTP cyclohydrolase I type 2/NIF3 family.</text>
</comment>
<reference evidence="9" key="4">
    <citation type="submission" date="2016-01" db="EMBL/GenBank/DDBJ databases">
        <authorList>
            <person name="Mitreva M."/>
            <person name="Pepin K.H."/>
            <person name="Mihindukulasuriya K.A."/>
            <person name="Fulton R."/>
            <person name="Fronick C."/>
            <person name="O'Laughlin M."/>
            <person name="Miner T."/>
            <person name="Herter B."/>
            <person name="Rosa B.A."/>
            <person name="Cordes M."/>
            <person name="Tomlinson C."/>
            <person name="Wollam A."/>
            <person name="Palsikar V.B."/>
            <person name="Mardis E.R."/>
            <person name="Wilson R.K."/>
        </authorList>
    </citation>
    <scope>NUCLEOTIDE SEQUENCE [LARGE SCALE GENOMIC DNA]</scope>
    <source>
        <strain evidence="9">GED7749B</strain>
    </source>
</reference>
<dbReference type="AlphaFoldDB" id="A0A0C5C7E6"/>
<evidence type="ECO:0000256" key="1">
    <source>
        <dbReference type="ARBA" id="ARBA00006964"/>
    </source>
</evidence>
<protein>
    <recommendedName>
        <fullName evidence="2 4">GTP cyclohydrolase 1 type 2 homolog</fullName>
    </recommendedName>
</protein>